<sequence>MFQREYFPNVTKDMEIPLESFIPLYPSIEDPLLQEKLAKKREFAELRLERKEDKEEDFYNHQKTMARIVSPHTEYNEALVYHGLGSGKCVHGSTLVSVNGKYRDIEGVWKNYGSGQSKVDPEGGEWKTPTAKLFTHSFDEQTKKMCRSQISKLYRQRVRERLNVITIPGGTRLRMTKAHRILTERGWTNEFSKCKFVAVPKALRHEQQAQKIPLDFAVWFTTFGNFLRNQDPRNFGLGSSPISQNPLLQKDNGKFLWTFSSMGDYMIFEKFINNFLMENNVTTDREIRPQKTTMRKDGVEEDIFCCSFRSGSLERLLATYEFDFTFSSGLSPWFADCDQKEFLKFLETYLSESCRVERDGSVLVRFQNRACCLDFSSLLLRLGVQMSVYGNVGKIHRRYALRLEEKIHFPLLSAKCIHKPTTKSTTEAEPFPYPDFLQRVSQKLGVQSTCLLSEKRNIESMTDARQVLLSLIRARQGESPQLDGASKTDVRLFSEELSKILEQELVFVPIVSFEEEEHDGYVFDFEVQKHHNYLAEGIICHNTCTAIAISEAFSQSKDMEKPLVFASTILQENFRKDLTMCASKSFPKPPGDPTEKTYRIALRRMTDAKFEFWTPTTFYNLIVKSFVKDGVIDWELVSRKYSGRLIIIDEVQNLGQETEEDDEGTTQRQGKDQKSNVYKFMHTFLHKIKDAKIVLLTGTPILNEVWDIAYVMNLILPLEKQLPEEKAFERLLSSADGPQKLEEAFRGRVSYLRAAAADTQRVDIGSTVPWMEPENFAHWKKVTKSTVKETSRPWTEHIRLYPSAMSEYQQKAVERAETETLEAAGKVSKKGGGFHRFGLEASLFVWPEQEGVAPVDLYGIRGFEKFATKKGVKGNYGLSPALSKKIKENLGEYSSKFKEIVDSVLENPKQLIFIYSSSVRSGGALLLGVILKLFGLREASSGSVNSEKTLRRFAILQGGMDRNTVQSVLGAFTSPENKNGQKIQVLIASKILSQGVTLKNVRKVHILTPHWQSPQIEQAIARAIRLGSHADLPKSQRSVEVYRHVAVNAKRGQFLPDVTPDILTYKKAETKALKSAKVLRLMKQNAIDCPLNYARNVDPEDENGSETCDFDICDFGCSSARPANPHSGPEERYEYPQEEYKDDTYDLYYSGKERDALKGNLLNFFGRNPYASFEKLSKTFGKEKLLLSVLSDLIDDRETILDSFGFPCYLAEENDVFYLVKSFGEEQRNFADIFYVLSPLVTKKEETESVFDVQIFKASKEKVGRLCRVSLPKFKKQFDALDYKVRIVLFELAYSLVQRGEPLSEQHLKQLEYILEKYKNFIHTVKIQGKETTVHLLSQDLVSTAAYDIARKGYVSNGKTRMFDEKAFVWRTASGELEDGIVSDIKKQVVKRRKEATESESLLGLYLAKDPGVFRVKTNLSGKKGLGVVCRSSVKIPLLFQILMEISKISRERGEPPEQEYEPLEPEEIEEALAAGSVDYQAMKAKGYEDEDMLSAAHLIRDNPNKRKKKGTSVKKDTLCDIVETELERLGLVRHGI</sequence>
<keyword evidence="1" id="KW-0068">Autocatalytic cleavage</keyword>
<dbReference type="PRINTS" id="PR00379">
    <property type="entry name" value="INTEIN"/>
</dbReference>
<dbReference type="Pfam" id="PF14890">
    <property type="entry name" value="Intein_splicing"/>
    <property type="match status" value="1"/>
</dbReference>
<dbReference type="InterPro" id="IPR006142">
    <property type="entry name" value="INTEIN"/>
</dbReference>
<dbReference type="InterPro" id="IPR006141">
    <property type="entry name" value="Intein_N"/>
</dbReference>
<dbReference type="GO" id="GO:0016539">
    <property type="term" value="P:intein-mediated protein splicing"/>
    <property type="evidence" value="ECO:0007669"/>
    <property type="project" value="InterPro"/>
</dbReference>
<feature type="domain" description="Helicase C-terminal" evidence="3">
    <location>
        <begin position="896"/>
        <end position="1079"/>
    </location>
</feature>
<dbReference type="InterPro" id="IPR030934">
    <property type="entry name" value="Intein_C"/>
</dbReference>
<dbReference type="PROSITE" id="PS50817">
    <property type="entry name" value="INTEIN_N_TER"/>
    <property type="match status" value="1"/>
</dbReference>
<dbReference type="Proteomes" id="UP000029780">
    <property type="component" value="Segment"/>
</dbReference>
<dbReference type="SMART" id="SM00305">
    <property type="entry name" value="HintC"/>
    <property type="match status" value="1"/>
</dbReference>
<dbReference type="GO" id="GO:0004386">
    <property type="term" value="F:helicase activity"/>
    <property type="evidence" value="ECO:0007669"/>
    <property type="project" value="UniProtKB-KW"/>
</dbReference>
<evidence type="ECO:0000259" key="3">
    <source>
        <dbReference type="PROSITE" id="PS51194"/>
    </source>
</evidence>
<keyword evidence="4" id="KW-0347">Helicase</keyword>
<dbReference type="SUPFAM" id="SSF51294">
    <property type="entry name" value="Hedgehog/intein (Hint) domain"/>
    <property type="match status" value="1"/>
</dbReference>
<evidence type="ECO:0000256" key="2">
    <source>
        <dbReference type="ARBA" id="ARBA00023000"/>
    </source>
</evidence>
<reference evidence="4 5" key="1">
    <citation type="journal article" date="2009" name="Proc. Natl. Acad. Sci. U.S.A.">
        <title>Giant Marseillevirus highlights the role of amoebae as a melting pot in emergence of chimeric microorganisms.</title>
        <authorList>
            <person name="Boyer M."/>
            <person name="Yutin N."/>
            <person name="Pagnier I."/>
            <person name="Barrassi L."/>
            <person name="Fournous G."/>
            <person name="Espinosa L."/>
            <person name="Robert C."/>
            <person name="Azza S."/>
            <person name="Sun S."/>
            <person name="Rossmann M.G."/>
            <person name="Suzan-Monti M."/>
            <person name="La Scola B."/>
            <person name="Koonin E.V."/>
            <person name="Raoult D."/>
        </authorList>
    </citation>
    <scope>NUCLEOTIDE SEQUENCE [LARGE SCALE GENOMIC DNA]</scope>
    <source>
        <strain evidence="4 5">T19</strain>
    </source>
</reference>
<dbReference type="SMART" id="SM00490">
    <property type="entry name" value="HELICc"/>
    <property type="match status" value="1"/>
</dbReference>
<organism evidence="4 5">
    <name type="scientific">Marseillevirus marseillevirus</name>
    <name type="common">GBM</name>
    <dbReference type="NCBI Taxonomy" id="694581"/>
    <lineage>
        <taxon>Viruses</taxon>
        <taxon>Varidnaviria</taxon>
        <taxon>Bamfordvirae</taxon>
        <taxon>Nucleocytoviricota</taxon>
        <taxon>Megaviricetes</taxon>
        <taxon>Pimascovirales</taxon>
        <taxon>Pimascovirales incertae sedis</taxon>
        <taxon>Marseilleviridae</taxon>
        <taxon>Marseillevirus</taxon>
        <taxon>Marseillevirus massiliense</taxon>
    </lineage>
</organism>
<dbReference type="Pfam" id="PF00271">
    <property type="entry name" value="Helicase_C"/>
    <property type="match status" value="1"/>
</dbReference>
<dbReference type="Gene3D" id="3.40.50.300">
    <property type="entry name" value="P-loop containing nucleotide triphosphate hydrolases"/>
    <property type="match status" value="1"/>
</dbReference>
<dbReference type="InterPro" id="IPR027417">
    <property type="entry name" value="P-loop_NTPase"/>
</dbReference>
<dbReference type="SUPFAM" id="SSF52540">
    <property type="entry name" value="P-loop containing nucleoside triphosphate hydrolases"/>
    <property type="match status" value="2"/>
</dbReference>
<keyword evidence="4" id="KW-0378">Hydrolase</keyword>
<keyword evidence="4" id="KW-0547">Nucleotide-binding</keyword>
<dbReference type="EMBL" id="GU071086">
    <property type="protein sequence ID" value="ADB04018.1"/>
    <property type="molecule type" value="Genomic_DNA"/>
</dbReference>
<dbReference type="Gene3D" id="2.170.16.10">
    <property type="entry name" value="Hedgehog/Intein (Hint) domain"/>
    <property type="match status" value="2"/>
</dbReference>
<keyword evidence="4" id="KW-0067">ATP-binding</keyword>
<dbReference type="NCBIfam" id="TIGR01443">
    <property type="entry name" value="intein_Cterm"/>
    <property type="match status" value="1"/>
</dbReference>
<proteinExistence type="predicted"/>
<protein>
    <submittedName>
        <fullName evidence="4">D6/D11-like helicase</fullName>
    </submittedName>
</protein>
<gene>
    <name evidence="4" type="ORF">MAR_ORF241</name>
</gene>
<dbReference type="PROSITE" id="PS51194">
    <property type="entry name" value="HELICASE_CTER"/>
    <property type="match status" value="1"/>
</dbReference>
<dbReference type="RefSeq" id="YP_003406980.1">
    <property type="nucleotide sequence ID" value="NC_013756.1"/>
</dbReference>
<evidence type="ECO:0000313" key="4">
    <source>
        <dbReference type="EMBL" id="ADB04018.1"/>
    </source>
</evidence>
<dbReference type="InterPro" id="IPR003586">
    <property type="entry name" value="Hint_dom_C"/>
</dbReference>
<dbReference type="GeneID" id="8746478"/>
<evidence type="ECO:0000256" key="1">
    <source>
        <dbReference type="ARBA" id="ARBA00022813"/>
    </source>
</evidence>
<dbReference type="PROSITE" id="PS50818">
    <property type="entry name" value="INTEIN_C_TER"/>
    <property type="match status" value="1"/>
</dbReference>
<dbReference type="CDD" id="cd00081">
    <property type="entry name" value="Hint"/>
    <property type="match status" value="1"/>
</dbReference>
<dbReference type="KEGG" id="vg:8746478"/>
<evidence type="ECO:0000313" key="5">
    <source>
        <dbReference type="Proteomes" id="UP000029780"/>
    </source>
</evidence>
<accession>D2XAP1</accession>
<keyword evidence="2" id="KW-0651">Protein splicing</keyword>
<name>D2XAP1_GBMV</name>
<dbReference type="InterPro" id="IPR001650">
    <property type="entry name" value="Helicase_C-like"/>
</dbReference>
<organismHost>
    <name type="scientific">Acanthamoeba</name>
    <dbReference type="NCBI Taxonomy" id="5754"/>
</organismHost>
<keyword evidence="5" id="KW-1185">Reference proteome</keyword>
<dbReference type="InterPro" id="IPR036844">
    <property type="entry name" value="Hint_dom_sf"/>
</dbReference>